<evidence type="ECO:0000256" key="1">
    <source>
        <dbReference type="SAM" id="Phobius"/>
    </source>
</evidence>
<keyword evidence="1" id="KW-0472">Membrane</keyword>
<organism evidence="2 3">
    <name type="scientific">Alcanivorax profundi</name>
    <dbReference type="NCBI Taxonomy" id="2338368"/>
    <lineage>
        <taxon>Bacteria</taxon>
        <taxon>Pseudomonadati</taxon>
        <taxon>Pseudomonadota</taxon>
        <taxon>Gammaproteobacteria</taxon>
        <taxon>Oceanospirillales</taxon>
        <taxon>Alcanivoracaceae</taxon>
        <taxon>Alcanivorax</taxon>
    </lineage>
</organism>
<keyword evidence="3" id="KW-1185">Reference proteome</keyword>
<keyword evidence="1" id="KW-0812">Transmembrane</keyword>
<protein>
    <submittedName>
        <fullName evidence="2">Uncharacterized protein</fullName>
    </submittedName>
</protein>
<dbReference type="EMBL" id="QYYA01000002">
    <property type="protein sequence ID" value="RJG18562.1"/>
    <property type="molecule type" value="Genomic_DNA"/>
</dbReference>
<dbReference type="Proteomes" id="UP000283734">
    <property type="component" value="Unassembled WGS sequence"/>
</dbReference>
<keyword evidence="1" id="KW-1133">Transmembrane helix</keyword>
<dbReference type="AlphaFoldDB" id="A0A418XZW1"/>
<accession>A0A418XZW1</accession>
<proteinExistence type="predicted"/>
<comment type="caution">
    <text evidence="2">The sequence shown here is derived from an EMBL/GenBank/DDBJ whole genome shotgun (WGS) entry which is preliminary data.</text>
</comment>
<feature type="transmembrane region" description="Helical" evidence="1">
    <location>
        <begin position="64"/>
        <end position="83"/>
    </location>
</feature>
<reference evidence="2 3" key="1">
    <citation type="submission" date="2018-09" db="EMBL/GenBank/DDBJ databases">
        <title>Alcanivorax profundi sp. nov., isolated from 1000 m-depth seawater of the Mariana Trench.</title>
        <authorList>
            <person name="Liu J."/>
        </authorList>
    </citation>
    <scope>NUCLEOTIDE SEQUENCE [LARGE SCALE GENOMIC DNA]</scope>
    <source>
        <strain evidence="2 3">MTEO17</strain>
    </source>
</reference>
<dbReference type="RefSeq" id="WP_119917912.1">
    <property type="nucleotide sequence ID" value="NZ_QYYA01000002.1"/>
</dbReference>
<evidence type="ECO:0000313" key="2">
    <source>
        <dbReference type="EMBL" id="RJG18562.1"/>
    </source>
</evidence>
<evidence type="ECO:0000313" key="3">
    <source>
        <dbReference type="Proteomes" id="UP000283734"/>
    </source>
</evidence>
<feature type="transmembrane region" description="Helical" evidence="1">
    <location>
        <begin position="6"/>
        <end position="28"/>
    </location>
</feature>
<dbReference type="OrthoDB" id="7066471at2"/>
<name>A0A418XZW1_9GAMM</name>
<gene>
    <name evidence="2" type="ORF">D4A39_08840</name>
</gene>
<sequence length="84" mass="8821">MSTAQWVTVLVVIGLAPLGLALLGSGIARLKGTRLDAAEAEPCFVAGVDISGVLYTLFMCHWLMIFTAPIGVGGVIWGAVVTFW</sequence>